<dbReference type="GO" id="GO:0016747">
    <property type="term" value="F:acyltransferase activity, transferring groups other than amino-acyl groups"/>
    <property type="evidence" value="ECO:0007669"/>
    <property type="project" value="InterPro"/>
</dbReference>
<dbReference type="PROSITE" id="PS51186">
    <property type="entry name" value="GNAT"/>
    <property type="match status" value="1"/>
</dbReference>
<dbReference type="CDD" id="cd04301">
    <property type="entry name" value="NAT_SF"/>
    <property type="match status" value="1"/>
</dbReference>
<gene>
    <name evidence="2" type="ORF">PM10SUCC1_10960</name>
</gene>
<dbReference type="InterPro" id="IPR000182">
    <property type="entry name" value="GNAT_dom"/>
</dbReference>
<evidence type="ECO:0000313" key="3">
    <source>
        <dbReference type="Proteomes" id="UP001144471"/>
    </source>
</evidence>
<proteinExistence type="predicted"/>
<dbReference type="RefSeq" id="WP_281834159.1">
    <property type="nucleotide sequence ID" value="NZ_BSDY01000004.1"/>
</dbReference>
<organism evidence="2 3">
    <name type="scientific">Propionigenium maris DSM 9537</name>
    <dbReference type="NCBI Taxonomy" id="1123000"/>
    <lineage>
        <taxon>Bacteria</taxon>
        <taxon>Fusobacteriati</taxon>
        <taxon>Fusobacteriota</taxon>
        <taxon>Fusobacteriia</taxon>
        <taxon>Fusobacteriales</taxon>
        <taxon>Fusobacteriaceae</taxon>
        <taxon>Propionigenium</taxon>
    </lineage>
</organism>
<dbReference type="EMBL" id="BSDY01000004">
    <property type="protein sequence ID" value="GLI55582.1"/>
    <property type="molecule type" value="Genomic_DNA"/>
</dbReference>
<keyword evidence="3" id="KW-1185">Reference proteome</keyword>
<dbReference type="AlphaFoldDB" id="A0A9W6GK25"/>
<reference evidence="2" key="1">
    <citation type="submission" date="2022-12" db="EMBL/GenBank/DDBJ databases">
        <title>Reference genome sequencing for broad-spectrum identification of bacterial and archaeal isolates by mass spectrometry.</title>
        <authorList>
            <person name="Sekiguchi Y."/>
            <person name="Tourlousse D.M."/>
        </authorList>
    </citation>
    <scope>NUCLEOTIDE SEQUENCE</scope>
    <source>
        <strain evidence="2">10succ1</strain>
    </source>
</reference>
<accession>A0A9W6GK25</accession>
<name>A0A9W6GK25_9FUSO</name>
<comment type="caution">
    <text evidence="2">The sequence shown here is derived from an EMBL/GenBank/DDBJ whole genome shotgun (WGS) entry which is preliminary data.</text>
</comment>
<dbReference type="SUPFAM" id="SSF55729">
    <property type="entry name" value="Acyl-CoA N-acyltransferases (Nat)"/>
    <property type="match status" value="1"/>
</dbReference>
<evidence type="ECO:0000259" key="1">
    <source>
        <dbReference type="PROSITE" id="PS51186"/>
    </source>
</evidence>
<dbReference type="PANTHER" id="PTHR43072">
    <property type="entry name" value="N-ACETYLTRANSFERASE"/>
    <property type="match status" value="1"/>
</dbReference>
<dbReference type="Pfam" id="PF13420">
    <property type="entry name" value="Acetyltransf_4"/>
    <property type="match status" value="1"/>
</dbReference>
<evidence type="ECO:0000313" key="2">
    <source>
        <dbReference type="EMBL" id="GLI55582.1"/>
    </source>
</evidence>
<dbReference type="Proteomes" id="UP001144471">
    <property type="component" value="Unassembled WGS sequence"/>
</dbReference>
<feature type="domain" description="N-acetyltransferase" evidence="1">
    <location>
        <begin position="1"/>
        <end position="160"/>
    </location>
</feature>
<dbReference type="PANTHER" id="PTHR43072:SF8">
    <property type="entry name" value="ACYLTRANSFERASE FABY-RELATED"/>
    <property type="match status" value="1"/>
</dbReference>
<protein>
    <submittedName>
        <fullName evidence="2">N-acetyltransferase</fullName>
    </submittedName>
</protein>
<dbReference type="InterPro" id="IPR016181">
    <property type="entry name" value="Acyl_CoA_acyltransferase"/>
</dbReference>
<dbReference type="Gene3D" id="3.40.630.30">
    <property type="match status" value="1"/>
</dbReference>
<sequence>MIRDAKIEDAQDICGIYNHYIKNTPTTFETERVSEDIMVERIVNISENFFWIVYEKDGRILGYAYASSFKSRSAYNNSVECSIYIRADEKGKGIGSTLLSQLINRCRERGFHTIIGTITLPNEGSIALHEKFGFKKAAHFKEVGYKFNTWIDVGSWQLLL</sequence>